<keyword evidence="1" id="KW-0732">Signal</keyword>
<dbReference type="EMBL" id="GECZ01006658">
    <property type="protein sequence ID" value="JAS63111.1"/>
    <property type="molecule type" value="Transcribed_RNA"/>
</dbReference>
<dbReference type="AlphaFoldDB" id="A0A1B6GL48"/>
<feature type="chain" id="PRO_5008583762" evidence="1">
    <location>
        <begin position="21"/>
        <end position="120"/>
    </location>
</feature>
<accession>A0A1B6GL48</accession>
<protein>
    <submittedName>
        <fullName evidence="2">Uncharacterized protein</fullName>
    </submittedName>
</protein>
<gene>
    <name evidence="2" type="ORF">g.47257</name>
</gene>
<proteinExistence type="predicted"/>
<feature type="non-terminal residue" evidence="2">
    <location>
        <position position="1"/>
    </location>
</feature>
<feature type="signal peptide" evidence="1">
    <location>
        <begin position="1"/>
        <end position="20"/>
    </location>
</feature>
<evidence type="ECO:0000256" key="1">
    <source>
        <dbReference type="SAM" id="SignalP"/>
    </source>
</evidence>
<evidence type="ECO:0000313" key="2">
    <source>
        <dbReference type="EMBL" id="JAS63111.1"/>
    </source>
</evidence>
<name>A0A1B6GL48_9HEMI</name>
<sequence>INIFCICLLQLGHKLFVIKCCEIATLECLDDVDIEILFNQDDDDLDPKFILPEHSSAVSDIDDGDAVEVGLVEGDRYWLNVNGSIVIDKQAGLGLGLMLHMMMGSGKTSKTTIQDLCLKF</sequence>
<organism evidence="2">
    <name type="scientific">Cuerna arida</name>
    <dbReference type="NCBI Taxonomy" id="1464854"/>
    <lineage>
        <taxon>Eukaryota</taxon>
        <taxon>Metazoa</taxon>
        <taxon>Ecdysozoa</taxon>
        <taxon>Arthropoda</taxon>
        <taxon>Hexapoda</taxon>
        <taxon>Insecta</taxon>
        <taxon>Pterygota</taxon>
        <taxon>Neoptera</taxon>
        <taxon>Paraneoptera</taxon>
        <taxon>Hemiptera</taxon>
        <taxon>Auchenorrhyncha</taxon>
        <taxon>Membracoidea</taxon>
        <taxon>Cicadellidae</taxon>
        <taxon>Cicadellinae</taxon>
        <taxon>Proconiini</taxon>
        <taxon>Cuerna</taxon>
    </lineage>
</organism>
<reference evidence="2" key="1">
    <citation type="submission" date="2015-11" db="EMBL/GenBank/DDBJ databases">
        <title>De novo transcriptome assembly of four potential Pierce s Disease insect vectors from Arizona vineyards.</title>
        <authorList>
            <person name="Tassone E.E."/>
        </authorList>
    </citation>
    <scope>NUCLEOTIDE SEQUENCE</scope>
</reference>